<feature type="compositionally biased region" description="Basic and acidic residues" evidence="6">
    <location>
        <begin position="110"/>
        <end position="122"/>
    </location>
</feature>
<dbReference type="GO" id="GO:0005737">
    <property type="term" value="C:cytoplasm"/>
    <property type="evidence" value="ECO:0007669"/>
    <property type="project" value="TreeGrafter"/>
</dbReference>
<protein>
    <recommendedName>
        <fullName evidence="5">Arginyl-tRNA--protein transferase 1</fullName>
        <shortName evidence="5">Arginyltransferase 1</shortName>
        <shortName evidence="5">R-transferase 1</shortName>
        <ecNumber evidence="5">2.3.2.8</ecNumber>
    </recommendedName>
    <alternativeName>
        <fullName evidence="5">Arginine-tRNA--protein transferase 1</fullName>
    </alternativeName>
</protein>
<comment type="catalytic activity">
    <reaction evidence="5">
        <text>an N-terminal L-alpha-aminoacyl-[protein] + L-arginyl-tRNA(Arg) = an N-terminal L-arginyl-L-aminoacyl-[protein] + tRNA(Arg) + H(+)</text>
        <dbReference type="Rhea" id="RHEA:10208"/>
        <dbReference type="Rhea" id="RHEA-COMP:9658"/>
        <dbReference type="Rhea" id="RHEA-COMP:9673"/>
        <dbReference type="Rhea" id="RHEA-COMP:10636"/>
        <dbReference type="Rhea" id="RHEA-COMP:10638"/>
        <dbReference type="ChEBI" id="CHEBI:15378"/>
        <dbReference type="ChEBI" id="CHEBI:78442"/>
        <dbReference type="ChEBI" id="CHEBI:78513"/>
        <dbReference type="ChEBI" id="CHEBI:78597"/>
        <dbReference type="ChEBI" id="CHEBI:83562"/>
        <dbReference type="EC" id="2.3.2.8"/>
    </reaction>
</comment>
<comment type="similarity">
    <text evidence="1 5">Belongs to the R-transferase family.</text>
</comment>
<comment type="function">
    <text evidence="5">Involved in the post-translational conjugation of arginine to the N-terminal aspartate or glutamate of a protein. This arginylation is required for degradation of the protein via the ubiquitin pathway.</text>
</comment>
<dbReference type="Pfam" id="PF04376">
    <property type="entry name" value="ATE_N"/>
    <property type="match status" value="1"/>
</dbReference>
<dbReference type="EC" id="2.3.2.8" evidence="5"/>
<keyword evidence="4 5" id="KW-0012">Acyltransferase</keyword>
<dbReference type="PIRSF" id="PIRSF037207">
    <property type="entry name" value="ATE1_euk"/>
    <property type="match status" value="1"/>
</dbReference>
<dbReference type="InterPro" id="IPR017137">
    <property type="entry name" value="Arg-tRNA-P_Trfase_1_euk"/>
</dbReference>
<evidence type="ECO:0000313" key="11">
    <source>
        <dbReference type="WBParaSite" id="NBR_0000000501-mRNA-1"/>
    </source>
</evidence>
<dbReference type="SUPFAM" id="SSF55729">
    <property type="entry name" value="Acyl-CoA N-acyltransferases (Nat)"/>
    <property type="match status" value="1"/>
</dbReference>
<dbReference type="EMBL" id="UYSL01000002">
    <property type="protein sequence ID" value="VDL61776.1"/>
    <property type="molecule type" value="Genomic_DNA"/>
</dbReference>
<name>A0A0N4XC50_NIPBR</name>
<dbReference type="InterPro" id="IPR007472">
    <property type="entry name" value="N-end_Aminoacyl_Trfase_C"/>
</dbReference>
<evidence type="ECO:0000259" key="7">
    <source>
        <dbReference type="Pfam" id="PF04376"/>
    </source>
</evidence>
<keyword evidence="10" id="KW-1185">Reference proteome</keyword>
<proteinExistence type="inferred from homology"/>
<feature type="region of interest" description="Disordered" evidence="6">
    <location>
        <begin position="110"/>
        <end position="156"/>
    </location>
</feature>
<dbReference type="Pfam" id="PF04377">
    <property type="entry name" value="ATE_C"/>
    <property type="match status" value="1"/>
</dbReference>
<dbReference type="Proteomes" id="UP000271162">
    <property type="component" value="Unassembled WGS sequence"/>
</dbReference>
<evidence type="ECO:0000256" key="3">
    <source>
        <dbReference type="ARBA" id="ARBA00022786"/>
    </source>
</evidence>
<reference evidence="11" key="1">
    <citation type="submission" date="2017-02" db="UniProtKB">
        <authorList>
            <consortium name="WormBaseParasite"/>
        </authorList>
    </citation>
    <scope>IDENTIFICATION</scope>
</reference>
<keyword evidence="3 5" id="KW-0833">Ubl conjugation pathway</keyword>
<evidence type="ECO:0000313" key="9">
    <source>
        <dbReference type="EMBL" id="VDL61776.1"/>
    </source>
</evidence>
<evidence type="ECO:0000313" key="10">
    <source>
        <dbReference type="Proteomes" id="UP000271162"/>
    </source>
</evidence>
<reference evidence="9 10" key="2">
    <citation type="submission" date="2018-11" db="EMBL/GenBank/DDBJ databases">
        <authorList>
            <consortium name="Pathogen Informatics"/>
        </authorList>
    </citation>
    <scope>NUCLEOTIDE SEQUENCE [LARGE SCALE GENOMIC DNA]</scope>
</reference>
<dbReference type="PANTHER" id="PTHR21367">
    <property type="entry name" value="ARGININE-TRNA-PROTEIN TRANSFERASE 1"/>
    <property type="match status" value="1"/>
</dbReference>
<sequence length="438" mass="51464">MVNWSIVEYCGLSEKSRCGYCKNTRQRASLGEEDGNNADEGCFGHVIDGENFMRLLEYGWSGSGKYMYKPTMERTCCPQYTIRLDSSKFILSRSQRRVLREMNLFLKNDTKPRNAVREEAPVETKNAPSSVRNEMKDAREMSDRKNAENPRSMSKKKEIRRQRCFERWRAKGLDVEEMKRARALKEEARRRTVESYIMEPDSTWKHKLEVKLVSTSSELFRERYDESYLLYEKYQKIIHKDDDPSKAGFKRFLVDSPLFDDEPSTGSYHQWYLLDGKLIAVGVVDILPRCVSSKYLYYDPDYAFLSLGTYTALREIAFTRYVMKQRPEAKYYYMGYYISTCPKMRYKGKFRPSELLCDRTFQWVPLDVCDRMLQNNCNNFTVFLPDSPPAEMQTRDQLLLLIDGKLDKLFAQLTVCCESSISILRVIPSGRYRTPLMK</sequence>
<evidence type="ECO:0000256" key="2">
    <source>
        <dbReference type="ARBA" id="ARBA00022679"/>
    </source>
</evidence>
<keyword evidence="2 5" id="KW-0808">Transferase</keyword>
<evidence type="ECO:0000256" key="5">
    <source>
        <dbReference type="PIRNR" id="PIRNR037207"/>
    </source>
</evidence>
<dbReference type="OMA" id="NLRTSCC"/>
<accession>A0A0N4XC50</accession>
<gene>
    <name evidence="9" type="ORF">NBR_LOCUS6</name>
</gene>
<evidence type="ECO:0000256" key="4">
    <source>
        <dbReference type="ARBA" id="ARBA00023315"/>
    </source>
</evidence>
<dbReference type="AlphaFoldDB" id="A0A0N4XC50"/>
<organism evidence="11">
    <name type="scientific">Nippostrongylus brasiliensis</name>
    <name type="common">Rat hookworm</name>
    <dbReference type="NCBI Taxonomy" id="27835"/>
    <lineage>
        <taxon>Eukaryota</taxon>
        <taxon>Metazoa</taxon>
        <taxon>Ecdysozoa</taxon>
        <taxon>Nematoda</taxon>
        <taxon>Chromadorea</taxon>
        <taxon>Rhabditida</taxon>
        <taxon>Rhabditina</taxon>
        <taxon>Rhabditomorpha</taxon>
        <taxon>Strongyloidea</taxon>
        <taxon>Heligmosomidae</taxon>
        <taxon>Nippostrongylus</taxon>
    </lineage>
</organism>
<dbReference type="STRING" id="27835.A0A0N4XC50"/>
<dbReference type="InterPro" id="IPR030700">
    <property type="entry name" value="N-end_Aminoacyl_Trfase"/>
</dbReference>
<feature type="compositionally biased region" description="Basic and acidic residues" evidence="6">
    <location>
        <begin position="133"/>
        <end position="148"/>
    </location>
</feature>
<evidence type="ECO:0000256" key="1">
    <source>
        <dbReference type="ARBA" id="ARBA00009991"/>
    </source>
</evidence>
<dbReference type="PANTHER" id="PTHR21367:SF1">
    <property type="entry name" value="ARGINYL-TRNA--PROTEIN TRANSFERASE 1"/>
    <property type="match status" value="1"/>
</dbReference>
<evidence type="ECO:0000256" key="6">
    <source>
        <dbReference type="SAM" id="MobiDB-lite"/>
    </source>
</evidence>
<evidence type="ECO:0000259" key="8">
    <source>
        <dbReference type="Pfam" id="PF04377"/>
    </source>
</evidence>
<dbReference type="InterPro" id="IPR016181">
    <property type="entry name" value="Acyl_CoA_acyltransferase"/>
</dbReference>
<feature type="domain" description="N-end aminoacyl transferase N-terminal" evidence="7">
    <location>
        <begin position="16"/>
        <end position="97"/>
    </location>
</feature>
<dbReference type="GO" id="GO:0004057">
    <property type="term" value="F:arginyl-tRNA--protein transferase activity"/>
    <property type="evidence" value="ECO:0007669"/>
    <property type="project" value="UniProtKB-EC"/>
</dbReference>
<feature type="domain" description="N-end rule aminoacyl transferase C-terminal" evidence="8">
    <location>
        <begin position="226"/>
        <end position="357"/>
    </location>
</feature>
<dbReference type="WBParaSite" id="NBR_0000000501-mRNA-1">
    <property type="protein sequence ID" value="NBR_0000000501-mRNA-1"/>
    <property type="gene ID" value="NBR_0000000501"/>
</dbReference>
<dbReference type="InterPro" id="IPR007471">
    <property type="entry name" value="N-end_Aminoacyl_Trfase_N"/>
</dbReference>